<dbReference type="Proteomes" id="UP000006035">
    <property type="component" value="Unassembled WGS sequence"/>
</dbReference>
<name>A0ABN0D6W5_9LACO</name>
<comment type="caution">
    <text evidence="1">The sequence shown here is derived from an EMBL/GenBank/DDBJ whole genome shotgun (WGS) entry which is preliminary data.</text>
</comment>
<protein>
    <submittedName>
        <fullName evidence="1">Conserved domain protein</fullName>
    </submittedName>
</protein>
<evidence type="ECO:0000313" key="1">
    <source>
        <dbReference type="EMBL" id="EGS37299.1"/>
    </source>
</evidence>
<evidence type="ECO:0000313" key="2">
    <source>
        <dbReference type="Proteomes" id="UP000006035"/>
    </source>
</evidence>
<gene>
    <name evidence="1" type="ORF">HMPREF9102_1468</name>
</gene>
<organism evidence="1 2">
    <name type="scientific">Limosilactobacillus oris F0423</name>
    <dbReference type="NCBI Taxonomy" id="944562"/>
    <lineage>
        <taxon>Bacteria</taxon>
        <taxon>Bacillati</taxon>
        <taxon>Bacillota</taxon>
        <taxon>Bacilli</taxon>
        <taxon>Lactobacillales</taxon>
        <taxon>Lactobacillaceae</taxon>
        <taxon>Limosilactobacillus</taxon>
    </lineage>
</organism>
<dbReference type="EMBL" id="AFTL01000012">
    <property type="protein sequence ID" value="EGS37299.1"/>
    <property type="molecule type" value="Genomic_DNA"/>
</dbReference>
<reference evidence="1 2" key="1">
    <citation type="submission" date="2011-05" db="EMBL/GenBank/DDBJ databases">
        <authorList>
            <person name="Durkin A.S."/>
            <person name="Kim M."/>
            <person name="Radune D."/>
            <person name="Hostetler J."/>
            <person name="Torralba M."/>
            <person name="Gillis M."/>
            <person name="Methe B."/>
            <person name="Sutton G."/>
            <person name="Nelson K.E."/>
        </authorList>
    </citation>
    <scope>NUCLEOTIDE SEQUENCE [LARGE SCALE GENOMIC DNA]</scope>
    <source>
        <strain evidence="1 2">F0423</strain>
    </source>
</reference>
<proteinExistence type="predicted"/>
<keyword evidence="2" id="KW-1185">Reference proteome</keyword>
<dbReference type="RefSeq" id="WP_003715363.1">
    <property type="nucleotide sequence ID" value="NZ_AFTL01000012.1"/>
</dbReference>
<sequence length="143" mass="16599">MSKKIYRIMNPVSEDYYSEVSGCLRLEEYNRIDAAYVYNKADALSIYKAVQDVNSVIQKMKQIPDSAKENHLVDPIIVQIDISDVKISPAEERAAINSAPLLGLSGQEAIQQARWQRVRRYKNYLHYDPNTPSHQYIYLHDFF</sequence>
<accession>A0ABN0D6W5</accession>